<keyword evidence="5" id="KW-1185">Reference proteome</keyword>
<keyword evidence="2" id="KW-0472">Membrane</keyword>
<dbReference type="AlphaFoldDB" id="A0A3N4LKU0"/>
<dbReference type="SMART" id="SM01042">
    <property type="entry name" value="Brr6_like_C_C"/>
    <property type="match status" value="1"/>
</dbReference>
<dbReference type="InterPro" id="IPR040202">
    <property type="entry name" value="Brl1/Brr6"/>
</dbReference>
<evidence type="ECO:0000259" key="3">
    <source>
        <dbReference type="SMART" id="SM01042"/>
    </source>
</evidence>
<feature type="compositionally biased region" description="Basic residues" evidence="1">
    <location>
        <begin position="182"/>
        <end position="199"/>
    </location>
</feature>
<feature type="compositionally biased region" description="Polar residues" evidence="1">
    <location>
        <begin position="57"/>
        <end position="77"/>
    </location>
</feature>
<gene>
    <name evidence="4" type="ORF">L211DRAFT_274438</name>
</gene>
<name>A0A3N4LKU0_9PEZI</name>
<feature type="transmembrane region" description="Helical" evidence="2">
    <location>
        <begin position="252"/>
        <end position="275"/>
    </location>
</feature>
<evidence type="ECO:0000256" key="1">
    <source>
        <dbReference type="SAM" id="MobiDB-lite"/>
    </source>
</evidence>
<evidence type="ECO:0000313" key="5">
    <source>
        <dbReference type="Proteomes" id="UP000267821"/>
    </source>
</evidence>
<dbReference type="Pfam" id="PF10104">
    <property type="entry name" value="Brr6_like_C_C"/>
    <property type="match status" value="1"/>
</dbReference>
<dbReference type="Proteomes" id="UP000267821">
    <property type="component" value="Unassembled WGS sequence"/>
</dbReference>
<feature type="transmembrane region" description="Helical" evidence="2">
    <location>
        <begin position="364"/>
        <end position="386"/>
    </location>
</feature>
<accession>A0A3N4LKU0</accession>
<dbReference type="EMBL" id="ML121546">
    <property type="protein sequence ID" value="RPB23514.1"/>
    <property type="molecule type" value="Genomic_DNA"/>
</dbReference>
<feature type="region of interest" description="Disordered" evidence="1">
    <location>
        <begin position="436"/>
        <end position="465"/>
    </location>
</feature>
<dbReference type="GO" id="GO:0031965">
    <property type="term" value="C:nuclear membrane"/>
    <property type="evidence" value="ECO:0007669"/>
    <property type="project" value="InterPro"/>
</dbReference>
<evidence type="ECO:0000256" key="2">
    <source>
        <dbReference type="SAM" id="Phobius"/>
    </source>
</evidence>
<dbReference type="GO" id="GO:0006998">
    <property type="term" value="P:nuclear envelope organization"/>
    <property type="evidence" value="ECO:0007669"/>
    <property type="project" value="InterPro"/>
</dbReference>
<feature type="compositionally biased region" description="Basic and acidic residues" evidence="1">
    <location>
        <begin position="454"/>
        <end position="465"/>
    </location>
</feature>
<feature type="region of interest" description="Disordered" evidence="1">
    <location>
        <begin position="57"/>
        <end position="242"/>
    </location>
</feature>
<organism evidence="4 5">
    <name type="scientific">Terfezia boudieri ATCC MYA-4762</name>
    <dbReference type="NCBI Taxonomy" id="1051890"/>
    <lineage>
        <taxon>Eukaryota</taxon>
        <taxon>Fungi</taxon>
        <taxon>Dikarya</taxon>
        <taxon>Ascomycota</taxon>
        <taxon>Pezizomycotina</taxon>
        <taxon>Pezizomycetes</taxon>
        <taxon>Pezizales</taxon>
        <taxon>Pezizaceae</taxon>
        <taxon>Terfezia</taxon>
    </lineage>
</organism>
<dbReference type="OrthoDB" id="5961at2759"/>
<keyword evidence="2" id="KW-0812">Transmembrane</keyword>
<feature type="domain" description="Brl1/Brr6" evidence="3">
    <location>
        <begin position="254"/>
        <end position="387"/>
    </location>
</feature>
<sequence length="465" mass="51453">MERRTNESPMDFEWERMGPRNPDSPWFKHAARNDANILRAQNNHIYPINPPVFGSSTSLDCPSRKLSQNQGQESVFGTPTRPTTQIPPTTPLFQSRNSFPAAPGTNLISSARKTADGKDPFGIPEPSAQHHDPDDSPDTPPLHGLRLTDTARDKIFSTTTERAVSGRGELPRRKFTEASSKRVQKRKQSGISSPRHRPTARSDFGANTTTDDDTSDEAGHHPGNLPGLPKASKPKEGIRNGSRSKWDHHFPLLVSSYLQLFFNIFIVIVVLYLLISFLRTIQADVDTKVKQSAQKRLSEILECTNQFIANRCGTGYRVPAVEALCASWEACMNQDPDEVGRAKVSAQTFAEILNSLIEPISYKAMFFCTILLFGTLYITNAAFGLYRAKLTEGHHPASQPPNIHLPQTPIHHPMAPWGAHPAWSIPIPSGAPPGIGMSAWARLEPQTPSKKRLGREGEGVKQLEN</sequence>
<proteinExistence type="predicted"/>
<dbReference type="STRING" id="1051890.A0A3N4LKU0"/>
<dbReference type="GO" id="GO:0055088">
    <property type="term" value="P:lipid homeostasis"/>
    <property type="evidence" value="ECO:0007669"/>
    <property type="project" value="InterPro"/>
</dbReference>
<feature type="compositionally biased region" description="Basic and acidic residues" evidence="1">
    <location>
        <begin position="233"/>
        <end position="242"/>
    </location>
</feature>
<dbReference type="InterPro" id="IPR018767">
    <property type="entry name" value="Brl1/Brr6_dom"/>
</dbReference>
<feature type="region of interest" description="Disordered" evidence="1">
    <location>
        <begin position="1"/>
        <end position="25"/>
    </location>
</feature>
<dbReference type="PANTHER" id="PTHR28136:SF1">
    <property type="entry name" value="NUCLEUS EXPORT PROTEIN BRL1"/>
    <property type="match status" value="1"/>
</dbReference>
<dbReference type="InParanoid" id="A0A3N4LKU0"/>
<dbReference type="PANTHER" id="PTHR28136">
    <property type="entry name" value="NUCLEUS EXPORT PROTEIN BRR6"/>
    <property type="match status" value="1"/>
</dbReference>
<protein>
    <recommendedName>
        <fullName evidence="3">Brl1/Brr6 domain-containing protein</fullName>
    </recommendedName>
</protein>
<evidence type="ECO:0000313" key="4">
    <source>
        <dbReference type="EMBL" id="RPB23514.1"/>
    </source>
</evidence>
<keyword evidence="2" id="KW-1133">Transmembrane helix</keyword>
<feature type="compositionally biased region" description="Low complexity" evidence="1">
    <location>
        <begin position="78"/>
        <end position="87"/>
    </location>
</feature>
<reference evidence="4 5" key="1">
    <citation type="journal article" date="2018" name="Nat. Ecol. Evol.">
        <title>Pezizomycetes genomes reveal the molecular basis of ectomycorrhizal truffle lifestyle.</title>
        <authorList>
            <person name="Murat C."/>
            <person name="Payen T."/>
            <person name="Noel B."/>
            <person name="Kuo A."/>
            <person name="Morin E."/>
            <person name="Chen J."/>
            <person name="Kohler A."/>
            <person name="Krizsan K."/>
            <person name="Balestrini R."/>
            <person name="Da Silva C."/>
            <person name="Montanini B."/>
            <person name="Hainaut M."/>
            <person name="Levati E."/>
            <person name="Barry K.W."/>
            <person name="Belfiori B."/>
            <person name="Cichocki N."/>
            <person name="Clum A."/>
            <person name="Dockter R.B."/>
            <person name="Fauchery L."/>
            <person name="Guy J."/>
            <person name="Iotti M."/>
            <person name="Le Tacon F."/>
            <person name="Lindquist E.A."/>
            <person name="Lipzen A."/>
            <person name="Malagnac F."/>
            <person name="Mello A."/>
            <person name="Molinier V."/>
            <person name="Miyauchi S."/>
            <person name="Poulain J."/>
            <person name="Riccioni C."/>
            <person name="Rubini A."/>
            <person name="Sitrit Y."/>
            <person name="Splivallo R."/>
            <person name="Traeger S."/>
            <person name="Wang M."/>
            <person name="Zifcakova L."/>
            <person name="Wipf D."/>
            <person name="Zambonelli A."/>
            <person name="Paolocci F."/>
            <person name="Nowrousian M."/>
            <person name="Ottonello S."/>
            <person name="Baldrian P."/>
            <person name="Spatafora J.W."/>
            <person name="Henrissat B."/>
            <person name="Nagy L.G."/>
            <person name="Aury J.M."/>
            <person name="Wincker P."/>
            <person name="Grigoriev I.V."/>
            <person name="Bonfante P."/>
            <person name="Martin F.M."/>
        </authorList>
    </citation>
    <scope>NUCLEOTIDE SEQUENCE [LARGE SCALE GENOMIC DNA]</scope>
    <source>
        <strain evidence="4 5">ATCC MYA-4762</strain>
    </source>
</reference>
<feature type="compositionally biased region" description="Basic and acidic residues" evidence="1">
    <location>
        <begin position="169"/>
        <end position="180"/>
    </location>
</feature>